<reference evidence="2" key="1">
    <citation type="journal article" date="2020" name="Stud. Mycol.">
        <title>101 Dothideomycetes genomes: a test case for predicting lifestyles and emergence of pathogens.</title>
        <authorList>
            <person name="Haridas S."/>
            <person name="Albert R."/>
            <person name="Binder M."/>
            <person name="Bloem J."/>
            <person name="Labutti K."/>
            <person name="Salamov A."/>
            <person name="Andreopoulos B."/>
            <person name="Baker S."/>
            <person name="Barry K."/>
            <person name="Bills G."/>
            <person name="Bluhm B."/>
            <person name="Cannon C."/>
            <person name="Castanera R."/>
            <person name="Culley D."/>
            <person name="Daum C."/>
            <person name="Ezra D."/>
            <person name="Gonzalez J."/>
            <person name="Henrissat B."/>
            <person name="Kuo A."/>
            <person name="Liang C."/>
            <person name="Lipzen A."/>
            <person name="Lutzoni F."/>
            <person name="Magnuson J."/>
            <person name="Mondo S."/>
            <person name="Nolan M."/>
            <person name="Ohm R."/>
            <person name="Pangilinan J."/>
            <person name="Park H.-J."/>
            <person name="Ramirez L."/>
            <person name="Alfaro M."/>
            <person name="Sun H."/>
            <person name="Tritt A."/>
            <person name="Yoshinaga Y."/>
            <person name="Zwiers L.-H."/>
            <person name="Turgeon B."/>
            <person name="Goodwin S."/>
            <person name="Spatafora J."/>
            <person name="Crous P."/>
            <person name="Grigoriev I."/>
        </authorList>
    </citation>
    <scope>NUCLEOTIDE SEQUENCE</scope>
    <source>
        <strain evidence="2">CBS 473.64</strain>
    </source>
</reference>
<proteinExistence type="predicted"/>
<keyword evidence="3" id="KW-1185">Reference proteome</keyword>
<dbReference type="AlphaFoldDB" id="A0A6A6RTN2"/>
<feature type="transmembrane region" description="Helical" evidence="1">
    <location>
        <begin position="12"/>
        <end position="29"/>
    </location>
</feature>
<evidence type="ECO:0000256" key="1">
    <source>
        <dbReference type="SAM" id="Phobius"/>
    </source>
</evidence>
<keyword evidence="1" id="KW-1133">Transmembrane helix</keyword>
<accession>A0A6A6RTN2</accession>
<dbReference type="Proteomes" id="UP000799753">
    <property type="component" value="Unassembled WGS sequence"/>
</dbReference>
<name>A0A6A6RTN2_9PLEO</name>
<gene>
    <name evidence="2" type="ORF">P280DRAFT_470901</name>
</gene>
<keyword evidence="1" id="KW-0812">Transmembrane</keyword>
<sequence length="138" mass="14562">MGESSVVGDARGVVVVVVVVVVVSCRVLCRRGLQVQGGCFNGATEGGVRRAAREGEGRLRLDWWHVSRDGLQVAITREREVDDMRGLLVFVPSQGAKNTMDGSTLLPQTFGREGRGLLAAVLPSPKGQPAPAPDTVAA</sequence>
<keyword evidence="1" id="KW-0472">Membrane</keyword>
<organism evidence="2 3">
    <name type="scientific">Massarina eburnea CBS 473.64</name>
    <dbReference type="NCBI Taxonomy" id="1395130"/>
    <lineage>
        <taxon>Eukaryota</taxon>
        <taxon>Fungi</taxon>
        <taxon>Dikarya</taxon>
        <taxon>Ascomycota</taxon>
        <taxon>Pezizomycotina</taxon>
        <taxon>Dothideomycetes</taxon>
        <taxon>Pleosporomycetidae</taxon>
        <taxon>Pleosporales</taxon>
        <taxon>Massarineae</taxon>
        <taxon>Massarinaceae</taxon>
        <taxon>Massarina</taxon>
    </lineage>
</organism>
<dbReference type="EMBL" id="MU006788">
    <property type="protein sequence ID" value="KAF2638886.1"/>
    <property type="molecule type" value="Genomic_DNA"/>
</dbReference>
<evidence type="ECO:0000313" key="3">
    <source>
        <dbReference type="Proteomes" id="UP000799753"/>
    </source>
</evidence>
<evidence type="ECO:0000313" key="2">
    <source>
        <dbReference type="EMBL" id="KAF2638886.1"/>
    </source>
</evidence>
<protein>
    <submittedName>
        <fullName evidence="2">Uncharacterized protein</fullName>
    </submittedName>
</protein>